<dbReference type="Proteomes" id="UP000298030">
    <property type="component" value="Unassembled WGS sequence"/>
</dbReference>
<feature type="region of interest" description="Disordered" evidence="1">
    <location>
        <begin position="1"/>
        <end position="34"/>
    </location>
</feature>
<feature type="region of interest" description="Disordered" evidence="1">
    <location>
        <begin position="85"/>
        <end position="115"/>
    </location>
</feature>
<keyword evidence="3" id="KW-1185">Reference proteome</keyword>
<feature type="region of interest" description="Disordered" evidence="1">
    <location>
        <begin position="143"/>
        <end position="181"/>
    </location>
</feature>
<evidence type="ECO:0000313" key="3">
    <source>
        <dbReference type="Proteomes" id="UP000298030"/>
    </source>
</evidence>
<sequence>MSKGEGEAREARTGYFCTASYPEAPSPRSEALAPNDILDRHSSLSSSTRAKLWTYATDHADTFKGNVDDDPRIRDRSRKRIQLRRVSRREPDGRPHGAELEARTRTRTKLPKESHDAGLAPYIRQPILVSSVEAPEMRQTMVAHRSKAPSLASSALTVTVHDTKSRSVVTASPPIHPPSRH</sequence>
<name>A0A4Y7SH10_COPMI</name>
<protein>
    <submittedName>
        <fullName evidence="2">Uncharacterized protein</fullName>
    </submittedName>
</protein>
<organism evidence="2 3">
    <name type="scientific">Coprinellus micaceus</name>
    <name type="common">Glistening ink-cap mushroom</name>
    <name type="synonym">Coprinus micaceus</name>
    <dbReference type="NCBI Taxonomy" id="71717"/>
    <lineage>
        <taxon>Eukaryota</taxon>
        <taxon>Fungi</taxon>
        <taxon>Dikarya</taxon>
        <taxon>Basidiomycota</taxon>
        <taxon>Agaricomycotina</taxon>
        <taxon>Agaricomycetes</taxon>
        <taxon>Agaricomycetidae</taxon>
        <taxon>Agaricales</taxon>
        <taxon>Agaricineae</taxon>
        <taxon>Psathyrellaceae</taxon>
        <taxon>Coprinellus</taxon>
    </lineage>
</organism>
<accession>A0A4Y7SH10</accession>
<proteinExistence type="predicted"/>
<dbReference type="OrthoDB" id="10264378at2759"/>
<reference evidence="2 3" key="1">
    <citation type="journal article" date="2019" name="Nat. Ecol. Evol.">
        <title>Megaphylogeny resolves global patterns of mushroom evolution.</title>
        <authorList>
            <person name="Varga T."/>
            <person name="Krizsan K."/>
            <person name="Foldi C."/>
            <person name="Dima B."/>
            <person name="Sanchez-Garcia M."/>
            <person name="Sanchez-Ramirez S."/>
            <person name="Szollosi G.J."/>
            <person name="Szarkandi J.G."/>
            <person name="Papp V."/>
            <person name="Albert L."/>
            <person name="Andreopoulos W."/>
            <person name="Angelini C."/>
            <person name="Antonin V."/>
            <person name="Barry K.W."/>
            <person name="Bougher N.L."/>
            <person name="Buchanan P."/>
            <person name="Buyck B."/>
            <person name="Bense V."/>
            <person name="Catcheside P."/>
            <person name="Chovatia M."/>
            <person name="Cooper J."/>
            <person name="Damon W."/>
            <person name="Desjardin D."/>
            <person name="Finy P."/>
            <person name="Geml J."/>
            <person name="Haridas S."/>
            <person name="Hughes K."/>
            <person name="Justo A."/>
            <person name="Karasinski D."/>
            <person name="Kautmanova I."/>
            <person name="Kiss B."/>
            <person name="Kocsube S."/>
            <person name="Kotiranta H."/>
            <person name="LaButti K.M."/>
            <person name="Lechner B.E."/>
            <person name="Liimatainen K."/>
            <person name="Lipzen A."/>
            <person name="Lukacs Z."/>
            <person name="Mihaltcheva S."/>
            <person name="Morgado L.N."/>
            <person name="Niskanen T."/>
            <person name="Noordeloos M.E."/>
            <person name="Ohm R.A."/>
            <person name="Ortiz-Santana B."/>
            <person name="Ovrebo C."/>
            <person name="Racz N."/>
            <person name="Riley R."/>
            <person name="Savchenko A."/>
            <person name="Shiryaev A."/>
            <person name="Soop K."/>
            <person name="Spirin V."/>
            <person name="Szebenyi C."/>
            <person name="Tomsovsky M."/>
            <person name="Tulloss R.E."/>
            <person name="Uehling J."/>
            <person name="Grigoriev I.V."/>
            <person name="Vagvolgyi C."/>
            <person name="Papp T."/>
            <person name="Martin F.M."/>
            <person name="Miettinen O."/>
            <person name="Hibbett D.S."/>
            <person name="Nagy L.G."/>
        </authorList>
    </citation>
    <scope>NUCLEOTIDE SEQUENCE [LARGE SCALE GENOMIC DNA]</scope>
    <source>
        <strain evidence="2 3">FP101781</strain>
    </source>
</reference>
<gene>
    <name evidence="2" type="ORF">FA13DRAFT_1800164</name>
</gene>
<evidence type="ECO:0000256" key="1">
    <source>
        <dbReference type="SAM" id="MobiDB-lite"/>
    </source>
</evidence>
<feature type="compositionally biased region" description="Basic and acidic residues" evidence="1">
    <location>
        <begin position="88"/>
        <end position="115"/>
    </location>
</feature>
<comment type="caution">
    <text evidence="2">The sequence shown here is derived from an EMBL/GenBank/DDBJ whole genome shotgun (WGS) entry which is preliminary data.</text>
</comment>
<evidence type="ECO:0000313" key="2">
    <source>
        <dbReference type="EMBL" id="TEB21187.1"/>
    </source>
</evidence>
<dbReference type="EMBL" id="QPFP01000118">
    <property type="protein sequence ID" value="TEB21187.1"/>
    <property type="molecule type" value="Genomic_DNA"/>
</dbReference>
<feature type="compositionally biased region" description="Basic and acidic residues" evidence="1">
    <location>
        <begin position="1"/>
        <end position="12"/>
    </location>
</feature>
<dbReference type="AlphaFoldDB" id="A0A4Y7SH10"/>